<keyword evidence="1" id="KW-0479">Metal-binding</keyword>
<dbReference type="GO" id="GO:0005509">
    <property type="term" value="F:calcium ion binding"/>
    <property type="evidence" value="ECO:0007669"/>
    <property type="project" value="InterPro"/>
</dbReference>
<feature type="domain" description="EF-hand" evidence="5">
    <location>
        <begin position="487"/>
        <end position="522"/>
    </location>
</feature>
<keyword evidence="8" id="KW-1185">Reference proteome</keyword>
<dbReference type="PROSITE" id="PS50222">
    <property type="entry name" value="EF_HAND_2"/>
    <property type="match status" value="3"/>
</dbReference>
<dbReference type="Gene3D" id="1.10.238.10">
    <property type="entry name" value="EF-hand"/>
    <property type="match status" value="2"/>
</dbReference>
<proteinExistence type="predicted"/>
<dbReference type="PANTHER" id="PTHR10891">
    <property type="entry name" value="EF-HAND CALCIUM-BINDING DOMAIN CONTAINING PROTEIN"/>
    <property type="match status" value="1"/>
</dbReference>
<name>A0A9P1BZ56_9DINO</name>
<dbReference type="Pfam" id="PF13499">
    <property type="entry name" value="EF-hand_7"/>
    <property type="match status" value="2"/>
</dbReference>
<evidence type="ECO:0000313" key="8">
    <source>
        <dbReference type="Proteomes" id="UP001152797"/>
    </source>
</evidence>
<feature type="compositionally biased region" description="Low complexity" evidence="4">
    <location>
        <begin position="249"/>
        <end position="259"/>
    </location>
</feature>
<feature type="compositionally biased region" description="Basic and acidic residues" evidence="4">
    <location>
        <begin position="222"/>
        <end position="248"/>
    </location>
</feature>
<dbReference type="PROSITE" id="PS00018">
    <property type="entry name" value="EF_HAND_1"/>
    <property type="match status" value="3"/>
</dbReference>
<keyword evidence="2" id="KW-0677">Repeat</keyword>
<dbReference type="InterPro" id="IPR002048">
    <property type="entry name" value="EF_hand_dom"/>
</dbReference>
<feature type="compositionally biased region" description="Basic and acidic residues" evidence="4">
    <location>
        <begin position="152"/>
        <end position="165"/>
    </location>
</feature>
<feature type="compositionally biased region" description="Polar residues" evidence="4">
    <location>
        <begin position="175"/>
        <end position="189"/>
    </location>
</feature>
<dbReference type="OrthoDB" id="425323at2759"/>
<dbReference type="AlphaFoldDB" id="A0A9P1BZ56"/>
<dbReference type="SMART" id="SM00054">
    <property type="entry name" value="EFh"/>
    <property type="match status" value="3"/>
</dbReference>
<evidence type="ECO:0000256" key="4">
    <source>
        <dbReference type="SAM" id="MobiDB-lite"/>
    </source>
</evidence>
<evidence type="ECO:0000313" key="7">
    <source>
        <dbReference type="EMBL" id="CAL4769436.1"/>
    </source>
</evidence>
<gene>
    <name evidence="6" type="ORF">C1SCF055_LOCUS9856</name>
</gene>
<evidence type="ECO:0000256" key="1">
    <source>
        <dbReference type="ARBA" id="ARBA00022723"/>
    </source>
</evidence>
<dbReference type="EMBL" id="CAMXCT030000685">
    <property type="protein sequence ID" value="CAL4769436.1"/>
    <property type="molecule type" value="Genomic_DNA"/>
</dbReference>
<dbReference type="InterPro" id="IPR018247">
    <property type="entry name" value="EF_Hand_1_Ca_BS"/>
</dbReference>
<evidence type="ECO:0000313" key="6">
    <source>
        <dbReference type="EMBL" id="CAI3982124.1"/>
    </source>
</evidence>
<feature type="region of interest" description="Disordered" evidence="4">
    <location>
        <begin position="133"/>
        <end position="261"/>
    </location>
</feature>
<dbReference type="CDD" id="cd00051">
    <property type="entry name" value="EFh"/>
    <property type="match status" value="1"/>
</dbReference>
<dbReference type="SUPFAM" id="SSF47473">
    <property type="entry name" value="EF-hand"/>
    <property type="match status" value="1"/>
</dbReference>
<dbReference type="EMBL" id="CAMXCT010000685">
    <property type="protein sequence ID" value="CAI3982124.1"/>
    <property type="molecule type" value="Genomic_DNA"/>
</dbReference>
<keyword evidence="3" id="KW-0106">Calcium</keyword>
<accession>A0A9P1BZ56</accession>
<evidence type="ECO:0000259" key="5">
    <source>
        <dbReference type="PROSITE" id="PS50222"/>
    </source>
</evidence>
<comment type="caution">
    <text evidence="6">The sequence shown here is derived from an EMBL/GenBank/DDBJ whole genome shotgun (WGS) entry which is preliminary data.</text>
</comment>
<evidence type="ECO:0000256" key="2">
    <source>
        <dbReference type="ARBA" id="ARBA00022737"/>
    </source>
</evidence>
<protein>
    <submittedName>
        <fullName evidence="7">EF-hand domain-containing protein</fullName>
    </submittedName>
</protein>
<dbReference type="InterPro" id="IPR011992">
    <property type="entry name" value="EF-hand-dom_pair"/>
</dbReference>
<dbReference type="EMBL" id="CAMXCT020000685">
    <property type="protein sequence ID" value="CAL1135499.1"/>
    <property type="molecule type" value="Genomic_DNA"/>
</dbReference>
<reference evidence="6" key="1">
    <citation type="submission" date="2022-10" db="EMBL/GenBank/DDBJ databases">
        <authorList>
            <person name="Chen Y."/>
            <person name="Dougan E. K."/>
            <person name="Chan C."/>
            <person name="Rhodes N."/>
            <person name="Thang M."/>
        </authorList>
    </citation>
    <scope>NUCLEOTIDE SEQUENCE</scope>
</reference>
<sequence>MADFMADPELSAHCEAAGLELAVRAWWRGAKSGCGRKEAAWLRKTAHGGVMGGAHDRLLRCGIPERVLHSGVQLGQVLAKDKGVTKNWQDVVEKMRFPGEAQPPDSARCARSKRLFQEKLMEEVSDHFNIRMPSIPGASMQLTPRKAMTSPRTRETSREDGEAERALPTTRTEHTNVGNVSPPGSTSSKVRPVQGMRPKFPSENSKDGNEPLQLPRAVKVKPKLDSDALQSRKELANRVEGDSSKGKESASSSPTSPKSQNFAQIFQATASKMLEKESQWNAAEFSPVSPTASWNGWEMTKQRSDRTIGTPKLRSNTSSKFDEWAKKKVEQRFEEAKEEEGSRKQKEGVRKSEVGDSLRNSLLRDKAVASEVVNKKAVTDLNSIRRIFMDFDSDGSGLIEPPEFMPLLSKLLRRPPEDLDKKEVWAVWDEVDADGSGTIDFDEFQRWYAELMGIDILDYGENFIPEDIASDQILVRSVAKSLNRSILEVEKLYDEFKKLDTDNSNTLEMNEFRQLIQKEFAPKGPEVPEHVFKMFWKDFDKDGRGSVPNQNHLQLQRLSFSSCYFPRTFTDFCKWYLKFMKGEASPMEQYFAYMSATPLAR</sequence>
<organism evidence="6">
    <name type="scientific">Cladocopium goreaui</name>
    <dbReference type="NCBI Taxonomy" id="2562237"/>
    <lineage>
        <taxon>Eukaryota</taxon>
        <taxon>Sar</taxon>
        <taxon>Alveolata</taxon>
        <taxon>Dinophyceae</taxon>
        <taxon>Suessiales</taxon>
        <taxon>Symbiodiniaceae</taxon>
        <taxon>Cladocopium</taxon>
    </lineage>
</organism>
<dbReference type="Proteomes" id="UP001152797">
    <property type="component" value="Unassembled WGS sequence"/>
</dbReference>
<reference evidence="7 8" key="2">
    <citation type="submission" date="2024-05" db="EMBL/GenBank/DDBJ databases">
        <authorList>
            <person name="Chen Y."/>
            <person name="Shah S."/>
            <person name="Dougan E. K."/>
            <person name="Thang M."/>
            <person name="Chan C."/>
        </authorList>
    </citation>
    <scope>NUCLEOTIDE SEQUENCE [LARGE SCALE GENOMIC DNA]</scope>
</reference>
<evidence type="ECO:0000256" key="3">
    <source>
        <dbReference type="ARBA" id="ARBA00022837"/>
    </source>
</evidence>
<feature type="domain" description="EF-hand" evidence="5">
    <location>
        <begin position="379"/>
        <end position="414"/>
    </location>
</feature>
<dbReference type="InterPro" id="IPR039647">
    <property type="entry name" value="EF_hand_pair_protein_CML-like"/>
</dbReference>
<feature type="domain" description="EF-hand" evidence="5">
    <location>
        <begin position="419"/>
        <end position="454"/>
    </location>
</feature>